<evidence type="ECO:0000256" key="3">
    <source>
        <dbReference type="ARBA" id="ARBA00022691"/>
    </source>
</evidence>
<dbReference type="REBASE" id="451165">
    <property type="entry name" value="M.Cco77ORF8745P"/>
</dbReference>
<keyword evidence="2" id="KW-0808">Transferase</keyword>
<dbReference type="Pfam" id="PF02086">
    <property type="entry name" value="MethyltransfD12"/>
    <property type="match status" value="1"/>
</dbReference>
<dbReference type="InterPro" id="IPR012263">
    <property type="entry name" value="M_m6A_EcoRV"/>
</dbReference>
<evidence type="ECO:0000313" key="5">
    <source>
        <dbReference type="EMBL" id="QOQ87279.1"/>
    </source>
</evidence>
<dbReference type="GO" id="GO:0006298">
    <property type="term" value="P:mismatch repair"/>
    <property type="evidence" value="ECO:0007669"/>
    <property type="project" value="TreeGrafter"/>
</dbReference>
<dbReference type="PANTHER" id="PTHR30481">
    <property type="entry name" value="DNA ADENINE METHYLASE"/>
    <property type="match status" value="1"/>
</dbReference>
<keyword evidence="6" id="KW-1185">Reference proteome</keyword>
<dbReference type="Gene3D" id="3.40.50.150">
    <property type="entry name" value="Vaccinia Virus protein VP39"/>
    <property type="match status" value="2"/>
</dbReference>
<feature type="binding site" evidence="4">
    <location>
        <position position="71"/>
    </location>
    <ligand>
        <name>S-adenosyl-L-methionine</name>
        <dbReference type="ChEBI" id="CHEBI:59789"/>
    </ligand>
</feature>
<feature type="binding site" evidence="4">
    <location>
        <position position="189"/>
    </location>
    <ligand>
        <name>S-adenosyl-L-methionine</name>
        <dbReference type="ChEBI" id="CHEBI:59789"/>
    </ligand>
</feature>
<keyword evidence="1 5" id="KW-0489">Methyltransferase</keyword>
<dbReference type="PRINTS" id="PR00505">
    <property type="entry name" value="D12N6MTFRASE"/>
</dbReference>
<dbReference type="NCBIfam" id="TIGR00571">
    <property type="entry name" value="dam"/>
    <property type="match status" value="1"/>
</dbReference>
<evidence type="ECO:0000256" key="4">
    <source>
        <dbReference type="PIRSR" id="PIRSR000398-1"/>
    </source>
</evidence>
<sequence>MSNYSITSSSCINKASKTTLKAPFGWIGGKSRLARDIVTLMPNHTSYIEVFGGALSVFYAKEKSKIEIINDINSELINLHRVIKSNPQSLAIELNSMLKSREIFEDIKFKRVKPKNNIQKAAFYFYLISLSFGSKKEHFAMCKKNRSAKNIYRDFNAYSKRLKHAVIENLSYEKLIKEHDYKDALFYLDPPYAGTESYYKTGFNINNHKNLADILKKISGKFMLSYNDCEVVRDLYKNFNIKELKTTYSLNANSKNRTTSELLIMNF</sequence>
<dbReference type="OrthoDB" id="9805629at2"/>
<keyword evidence="3" id="KW-0949">S-adenosyl-L-methionine</keyword>
<dbReference type="GO" id="GO:0032259">
    <property type="term" value="P:methylation"/>
    <property type="evidence" value="ECO:0007669"/>
    <property type="project" value="UniProtKB-KW"/>
</dbReference>
<protein>
    <submittedName>
        <fullName evidence="5">DNA adenine methylase</fullName>
    </submittedName>
</protein>
<evidence type="ECO:0000256" key="1">
    <source>
        <dbReference type="ARBA" id="ARBA00022603"/>
    </source>
</evidence>
<dbReference type="AlphaFoldDB" id="A0A7M1LFC7"/>
<dbReference type="EMBL" id="CP063078">
    <property type="protein sequence ID" value="QOQ87279.1"/>
    <property type="molecule type" value="Genomic_DNA"/>
</dbReference>
<accession>A0A7M1LFC7</accession>
<dbReference type="RefSeq" id="WP_025803640.1">
    <property type="nucleotide sequence ID" value="NZ_CP053842.1"/>
</dbReference>
<proteinExistence type="predicted"/>
<dbReference type="PIRSF" id="PIRSF000398">
    <property type="entry name" value="M_m6A_EcoRV"/>
    <property type="match status" value="1"/>
</dbReference>
<dbReference type="GO" id="GO:0009307">
    <property type="term" value="P:DNA restriction-modification system"/>
    <property type="evidence" value="ECO:0007669"/>
    <property type="project" value="InterPro"/>
</dbReference>
<dbReference type="GO" id="GO:1904047">
    <property type="term" value="F:S-adenosyl-L-methionine binding"/>
    <property type="evidence" value="ECO:0007669"/>
    <property type="project" value="TreeGrafter"/>
</dbReference>
<name>A0A7M1LFC7_9BACT</name>
<dbReference type="InterPro" id="IPR029063">
    <property type="entry name" value="SAM-dependent_MTases_sf"/>
</dbReference>
<dbReference type="Proteomes" id="UP000594749">
    <property type="component" value="Chromosome"/>
</dbReference>
<evidence type="ECO:0000313" key="6">
    <source>
        <dbReference type="Proteomes" id="UP000594749"/>
    </source>
</evidence>
<evidence type="ECO:0000256" key="2">
    <source>
        <dbReference type="ARBA" id="ARBA00022679"/>
    </source>
</evidence>
<dbReference type="SUPFAM" id="SSF53335">
    <property type="entry name" value="S-adenosyl-L-methionine-dependent methyltransferases"/>
    <property type="match status" value="1"/>
</dbReference>
<organism evidence="5 6">
    <name type="scientific">Campylobacter corcagiensis</name>
    <dbReference type="NCBI Taxonomy" id="1448857"/>
    <lineage>
        <taxon>Bacteria</taxon>
        <taxon>Pseudomonadati</taxon>
        <taxon>Campylobacterota</taxon>
        <taxon>Epsilonproteobacteria</taxon>
        <taxon>Campylobacterales</taxon>
        <taxon>Campylobacteraceae</taxon>
        <taxon>Campylobacter</taxon>
    </lineage>
</organism>
<dbReference type="GO" id="GO:0043565">
    <property type="term" value="F:sequence-specific DNA binding"/>
    <property type="evidence" value="ECO:0007669"/>
    <property type="project" value="TreeGrafter"/>
</dbReference>
<dbReference type="GO" id="GO:0009007">
    <property type="term" value="F:site-specific DNA-methyltransferase (adenine-specific) activity"/>
    <property type="evidence" value="ECO:0007669"/>
    <property type="project" value="UniProtKB-EC"/>
</dbReference>
<feature type="binding site" evidence="4">
    <location>
        <position position="26"/>
    </location>
    <ligand>
        <name>S-adenosyl-L-methionine</name>
        <dbReference type="ChEBI" id="CHEBI:59789"/>
    </ligand>
</feature>
<reference evidence="5 6" key="1">
    <citation type="submission" date="2020-10" db="EMBL/GenBank/DDBJ databases">
        <title>Campylobacter and Helicobacter PacBio genomes.</title>
        <authorList>
            <person name="Lane C."/>
        </authorList>
    </citation>
    <scope>NUCLEOTIDE SEQUENCE [LARGE SCALE GENOMIC DNA]</scope>
    <source>
        <strain evidence="5 6">2016D-0077</strain>
    </source>
</reference>
<feature type="binding site" evidence="4">
    <location>
        <position position="30"/>
    </location>
    <ligand>
        <name>S-adenosyl-L-methionine</name>
        <dbReference type="ChEBI" id="CHEBI:59789"/>
    </ligand>
</feature>
<dbReference type="InterPro" id="IPR012327">
    <property type="entry name" value="MeTrfase_D12"/>
</dbReference>
<gene>
    <name evidence="5" type="ORF">IMC76_08745</name>
</gene>